<organism evidence="1 2">
    <name type="scientific">Armillaria gallica</name>
    <name type="common">Bulbous honey fungus</name>
    <name type="synonym">Armillaria bulbosa</name>
    <dbReference type="NCBI Taxonomy" id="47427"/>
    <lineage>
        <taxon>Eukaryota</taxon>
        <taxon>Fungi</taxon>
        <taxon>Dikarya</taxon>
        <taxon>Basidiomycota</taxon>
        <taxon>Agaricomycotina</taxon>
        <taxon>Agaricomycetes</taxon>
        <taxon>Agaricomycetidae</taxon>
        <taxon>Agaricales</taxon>
        <taxon>Marasmiineae</taxon>
        <taxon>Physalacriaceae</taxon>
        <taxon>Armillaria</taxon>
    </lineage>
</organism>
<dbReference type="InterPro" id="IPR032675">
    <property type="entry name" value="LRR_dom_sf"/>
</dbReference>
<dbReference type="Gene3D" id="3.80.10.10">
    <property type="entry name" value="Ribonuclease Inhibitor"/>
    <property type="match status" value="1"/>
</dbReference>
<sequence length="546" mass="61839">MKRQSTTAIGGENSIKAKKYSMYSMQAVSTQLEAEPLDPPIHSLPPEILSEIFLLATGKLYSMFSPHLSGPWRLARVCHRWRDTAAGLPALWSSFMLDWRTRRQADIGARLLQEALQRTGQRRLSMTIQKPKYLPAVIIETLVQHSSQWGYVNLLGPPSDQWTQLSLTYNPRFPLLTMLSIQCSKDDIATLLGMFRDAPNLRYLRYDLDSSPLDPEGFSPGAIHFPWSRITDLTMPIIRYGRVEQCVEILRLCPSLEHLEEGCLLPCLMGTEIDPVPLTLWKLRSLSVGSSQLLPYIISPVLERLSLDIVGGVSFSPSDLSQFFLRSGGQLRSLRLGPLEKDISDPGQLLSRMPQLRELLLNFRSPYREVDLTRILTSIHSQDLGVMIPNLSVFVLNVDQIFTGKMSLEGRDEDIVSIIDKRWNVPQDSRRLCHVLIYCGVVGFTEDAVAQATQSRILSCIERLELFKMQGLDVSINARQAVGMFLKNYGCVKLFTGSAQVGMSCSLQSQWWKLFETGLSPTSDVWTSSRWKGWIYPSVKWTVQRR</sequence>
<dbReference type="EMBL" id="KZ293706">
    <property type="protein sequence ID" value="PBK83552.1"/>
    <property type="molecule type" value="Genomic_DNA"/>
</dbReference>
<dbReference type="OrthoDB" id="2909959at2759"/>
<name>A0A2H3CWI3_ARMGA</name>
<dbReference type="InParanoid" id="A0A2H3CWI3"/>
<gene>
    <name evidence="1" type="ORF">ARMGADRAFT_1170524</name>
</gene>
<accession>A0A2H3CWI3</accession>
<protein>
    <submittedName>
        <fullName evidence="1">Uncharacterized protein</fullName>
    </submittedName>
</protein>
<dbReference type="STRING" id="47427.A0A2H3CWI3"/>
<evidence type="ECO:0000313" key="2">
    <source>
        <dbReference type="Proteomes" id="UP000217790"/>
    </source>
</evidence>
<dbReference type="Gene3D" id="1.20.1280.50">
    <property type="match status" value="1"/>
</dbReference>
<dbReference type="OMA" id="FIVIWIR"/>
<evidence type="ECO:0000313" key="1">
    <source>
        <dbReference type="EMBL" id="PBK83552.1"/>
    </source>
</evidence>
<dbReference type="AlphaFoldDB" id="A0A2H3CWI3"/>
<proteinExistence type="predicted"/>
<dbReference type="Proteomes" id="UP000217790">
    <property type="component" value="Unassembled WGS sequence"/>
</dbReference>
<keyword evidence="2" id="KW-1185">Reference proteome</keyword>
<reference evidence="2" key="1">
    <citation type="journal article" date="2017" name="Nat. Ecol. Evol.">
        <title>Genome expansion and lineage-specific genetic innovations in the forest pathogenic fungi Armillaria.</title>
        <authorList>
            <person name="Sipos G."/>
            <person name="Prasanna A.N."/>
            <person name="Walter M.C."/>
            <person name="O'Connor E."/>
            <person name="Balint B."/>
            <person name="Krizsan K."/>
            <person name="Kiss B."/>
            <person name="Hess J."/>
            <person name="Varga T."/>
            <person name="Slot J."/>
            <person name="Riley R."/>
            <person name="Boka B."/>
            <person name="Rigling D."/>
            <person name="Barry K."/>
            <person name="Lee J."/>
            <person name="Mihaltcheva S."/>
            <person name="LaButti K."/>
            <person name="Lipzen A."/>
            <person name="Waldron R."/>
            <person name="Moloney N.M."/>
            <person name="Sperisen C."/>
            <person name="Kredics L."/>
            <person name="Vagvoelgyi C."/>
            <person name="Patrignani A."/>
            <person name="Fitzpatrick D."/>
            <person name="Nagy I."/>
            <person name="Doyle S."/>
            <person name="Anderson J.B."/>
            <person name="Grigoriev I.V."/>
            <person name="Gueldener U."/>
            <person name="Muensterkoetter M."/>
            <person name="Nagy L.G."/>
        </authorList>
    </citation>
    <scope>NUCLEOTIDE SEQUENCE [LARGE SCALE GENOMIC DNA]</scope>
    <source>
        <strain evidence="2">Ar21-2</strain>
    </source>
</reference>